<dbReference type="Gene3D" id="3.40.50.2300">
    <property type="match status" value="1"/>
</dbReference>
<feature type="modified residue" description="4-aspartylphosphate" evidence="5">
    <location>
        <position position="61"/>
    </location>
</feature>
<dbReference type="InterPro" id="IPR046947">
    <property type="entry name" value="LytR-like"/>
</dbReference>
<organism evidence="8 9">
    <name type="scientific">Vagococcus silagei</name>
    <dbReference type="NCBI Taxonomy" id="2508885"/>
    <lineage>
        <taxon>Bacteria</taxon>
        <taxon>Bacillati</taxon>
        <taxon>Bacillota</taxon>
        <taxon>Bacilli</taxon>
        <taxon>Lactobacillales</taxon>
        <taxon>Enterococcaceae</taxon>
        <taxon>Vagococcus</taxon>
    </lineage>
</organism>
<proteinExistence type="predicted"/>
<dbReference type="InterPro" id="IPR011006">
    <property type="entry name" value="CheY-like_superfamily"/>
</dbReference>
<dbReference type="GO" id="GO:0003677">
    <property type="term" value="F:DNA binding"/>
    <property type="evidence" value="ECO:0007669"/>
    <property type="project" value="InterPro"/>
</dbReference>
<comment type="caution">
    <text evidence="8">The sequence shown here is derived from an EMBL/GenBank/DDBJ whole genome shotgun (WGS) entry which is preliminary data.</text>
</comment>
<evidence type="ECO:0000256" key="2">
    <source>
        <dbReference type="ARBA" id="ARBA00023012"/>
    </source>
</evidence>
<evidence type="ECO:0000313" key="8">
    <source>
        <dbReference type="EMBL" id="THB60570.1"/>
    </source>
</evidence>
<dbReference type="SMART" id="SM00850">
    <property type="entry name" value="LytTR"/>
    <property type="match status" value="1"/>
</dbReference>
<dbReference type="InterPro" id="IPR007492">
    <property type="entry name" value="LytTR_DNA-bd_dom"/>
</dbReference>
<evidence type="ECO:0000313" key="9">
    <source>
        <dbReference type="Proteomes" id="UP000310506"/>
    </source>
</evidence>
<feature type="domain" description="HTH LytTR-type" evidence="7">
    <location>
        <begin position="144"/>
        <end position="243"/>
    </location>
</feature>
<keyword evidence="5" id="KW-0597">Phosphoprotein</keyword>
<dbReference type="Pfam" id="PF00072">
    <property type="entry name" value="Response_reg"/>
    <property type="match status" value="1"/>
</dbReference>
<dbReference type="Pfam" id="PF04397">
    <property type="entry name" value="LytTR"/>
    <property type="match status" value="1"/>
</dbReference>
<keyword evidence="2" id="KW-0902">Two-component regulatory system</keyword>
<dbReference type="PROSITE" id="PS50930">
    <property type="entry name" value="HTH_LYTTR"/>
    <property type="match status" value="1"/>
</dbReference>
<dbReference type="Proteomes" id="UP000310506">
    <property type="component" value="Unassembled WGS sequence"/>
</dbReference>
<dbReference type="PANTHER" id="PTHR37299">
    <property type="entry name" value="TRANSCRIPTIONAL REGULATOR-RELATED"/>
    <property type="match status" value="1"/>
</dbReference>
<dbReference type="OrthoDB" id="9809318at2"/>
<dbReference type="PANTHER" id="PTHR37299:SF3">
    <property type="entry name" value="STAGE 0 SPORULATION PROTEIN A HOMOLOG"/>
    <property type="match status" value="1"/>
</dbReference>
<evidence type="ECO:0000256" key="1">
    <source>
        <dbReference type="ARBA" id="ARBA00022490"/>
    </source>
</evidence>
<feature type="domain" description="Response regulatory" evidence="6">
    <location>
        <begin position="3"/>
        <end position="127"/>
    </location>
</feature>
<evidence type="ECO:0000256" key="4">
    <source>
        <dbReference type="ARBA" id="ARBA00037164"/>
    </source>
</evidence>
<evidence type="ECO:0000256" key="5">
    <source>
        <dbReference type="PROSITE-ProRule" id="PRU00169"/>
    </source>
</evidence>
<dbReference type="AlphaFoldDB" id="A0A4S3B464"/>
<gene>
    <name evidence="8" type="ORF">ESZ54_09510</name>
</gene>
<sequence length="243" mass="28317">MQSIFICEDDSNQLKRLENIINKNVMIEDYDMRILLSTDEPDEIIDFLENTTRVNGIYFLDIDLEKKLNGVQLGSIIRKKDPDAKIIFITTHSELLSLTFQYKVEALDYIIKDQPELIMTKVHECLRLANEYYTVNKEDEPDRIKIKINNQIRIFLIEEILFFETAHTAHKINLHLKNGAIEVYGSLSEISELSEHFIRVHKSFVVNKKNIKAVDSKNKIIVMSNDDTCLISFRGLKLIKDLL</sequence>
<dbReference type="SMART" id="SM00448">
    <property type="entry name" value="REC"/>
    <property type="match status" value="1"/>
</dbReference>
<evidence type="ECO:0000259" key="7">
    <source>
        <dbReference type="PROSITE" id="PS50930"/>
    </source>
</evidence>
<accession>A0A4S3B464</accession>
<keyword evidence="3" id="KW-0010">Activator</keyword>
<comment type="function">
    <text evidence="4">Required for high-level post-exponential phase expression of a series of secreted proteins.</text>
</comment>
<evidence type="ECO:0000256" key="3">
    <source>
        <dbReference type="ARBA" id="ARBA00023159"/>
    </source>
</evidence>
<dbReference type="PROSITE" id="PS50110">
    <property type="entry name" value="RESPONSE_REGULATORY"/>
    <property type="match status" value="1"/>
</dbReference>
<dbReference type="Gene3D" id="2.40.50.1020">
    <property type="entry name" value="LytTr DNA-binding domain"/>
    <property type="match status" value="1"/>
</dbReference>
<dbReference type="SUPFAM" id="SSF52172">
    <property type="entry name" value="CheY-like"/>
    <property type="match status" value="1"/>
</dbReference>
<evidence type="ECO:0000259" key="6">
    <source>
        <dbReference type="PROSITE" id="PS50110"/>
    </source>
</evidence>
<keyword evidence="9" id="KW-1185">Reference proteome</keyword>
<dbReference type="GO" id="GO:0000156">
    <property type="term" value="F:phosphorelay response regulator activity"/>
    <property type="evidence" value="ECO:0007669"/>
    <property type="project" value="InterPro"/>
</dbReference>
<protein>
    <submittedName>
        <fullName evidence="8">Response regulator transcription factor</fullName>
    </submittedName>
</protein>
<dbReference type="EMBL" id="SDGV01000021">
    <property type="protein sequence ID" value="THB60570.1"/>
    <property type="molecule type" value="Genomic_DNA"/>
</dbReference>
<dbReference type="RefSeq" id="WP_136137448.1">
    <property type="nucleotide sequence ID" value="NZ_SDGV01000021.1"/>
</dbReference>
<dbReference type="InterPro" id="IPR001789">
    <property type="entry name" value="Sig_transdc_resp-reg_receiver"/>
</dbReference>
<reference evidence="8 9" key="1">
    <citation type="submission" date="2019-01" db="EMBL/GenBank/DDBJ databases">
        <title>Vagococcus silagei sp. nov. isolated from brewer's grain.</title>
        <authorList>
            <person name="Guu J.-R."/>
        </authorList>
    </citation>
    <scope>NUCLEOTIDE SEQUENCE [LARGE SCALE GENOMIC DNA]</scope>
    <source>
        <strain evidence="8 9">2B-2</strain>
    </source>
</reference>
<name>A0A4S3B464_9ENTE</name>
<keyword evidence="1" id="KW-0963">Cytoplasm</keyword>